<dbReference type="CDD" id="cd08417">
    <property type="entry name" value="PBP2_Nitroaromatics_like"/>
    <property type="match status" value="1"/>
</dbReference>
<evidence type="ECO:0000256" key="4">
    <source>
        <dbReference type="ARBA" id="ARBA00023163"/>
    </source>
</evidence>
<reference evidence="6 7" key="1">
    <citation type="submission" date="2020-07" db="EMBL/GenBank/DDBJ databases">
        <title>Endozoicomonas sp. nov., isolated from sediment.</title>
        <authorList>
            <person name="Gu T."/>
        </authorList>
    </citation>
    <scope>NUCLEOTIDE SEQUENCE [LARGE SCALE GENOMIC DNA]</scope>
    <source>
        <strain evidence="6 7">SM1973</strain>
    </source>
</reference>
<evidence type="ECO:0000313" key="7">
    <source>
        <dbReference type="Proteomes" id="UP000569732"/>
    </source>
</evidence>
<dbReference type="SUPFAM" id="SSF46785">
    <property type="entry name" value="Winged helix' DNA-binding domain"/>
    <property type="match status" value="1"/>
</dbReference>
<feature type="domain" description="HTH lysR-type" evidence="5">
    <location>
        <begin position="9"/>
        <end position="66"/>
    </location>
</feature>
<dbReference type="InterPro" id="IPR000847">
    <property type="entry name" value="LysR_HTH_N"/>
</dbReference>
<dbReference type="Gene3D" id="3.40.190.10">
    <property type="entry name" value="Periplasmic binding protein-like II"/>
    <property type="match status" value="2"/>
</dbReference>
<protein>
    <submittedName>
        <fullName evidence="6">LysR family transcriptional regulator</fullName>
    </submittedName>
</protein>
<dbReference type="RefSeq" id="WP_180569523.1">
    <property type="nucleotide sequence ID" value="NZ_JACCKB010000026.1"/>
</dbReference>
<comment type="similarity">
    <text evidence="1">Belongs to the LysR transcriptional regulatory family.</text>
</comment>
<dbReference type="PROSITE" id="PS50931">
    <property type="entry name" value="HTH_LYSR"/>
    <property type="match status" value="1"/>
</dbReference>
<dbReference type="Gene3D" id="1.10.10.10">
    <property type="entry name" value="Winged helix-like DNA-binding domain superfamily/Winged helix DNA-binding domain"/>
    <property type="match status" value="1"/>
</dbReference>
<dbReference type="Pfam" id="PF03466">
    <property type="entry name" value="LysR_substrate"/>
    <property type="match status" value="1"/>
</dbReference>
<dbReference type="Pfam" id="PF00126">
    <property type="entry name" value="HTH_1"/>
    <property type="match status" value="1"/>
</dbReference>
<gene>
    <name evidence="6" type="ORF">H0A36_15900</name>
</gene>
<dbReference type="AlphaFoldDB" id="A0A853IC73"/>
<dbReference type="PANTHER" id="PTHR30118">
    <property type="entry name" value="HTH-TYPE TRANSCRIPTIONAL REGULATOR LEUO-RELATED"/>
    <property type="match status" value="1"/>
</dbReference>
<keyword evidence="7" id="KW-1185">Reference proteome</keyword>
<dbReference type="SUPFAM" id="SSF53850">
    <property type="entry name" value="Periplasmic binding protein-like II"/>
    <property type="match status" value="1"/>
</dbReference>
<accession>A0A853IC73</accession>
<dbReference type="EMBL" id="JACCKB010000026">
    <property type="protein sequence ID" value="NYZ67501.1"/>
    <property type="molecule type" value="Genomic_DNA"/>
</dbReference>
<dbReference type="InterPro" id="IPR037402">
    <property type="entry name" value="YidZ_PBP2"/>
</dbReference>
<dbReference type="Proteomes" id="UP000569732">
    <property type="component" value="Unassembled WGS sequence"/>
</dbReference>
<dbReference type="InterPro" id="IPR050389">
    <property type="entry name" value="LysR-type_TF"/>
</dbReference>
<keyword evidence="3" id="KW-0238">DNA-binding</keyword>
<evidence type="ECO:0000256" key="3">
    <source>
        <dbReference type="ARBA" id="ARBA00023125"/>
    </source>
</evidence>
<keyword evidence="4" id="KW-0804">Transcription</keyword>
<organism evidence="6 7">
    <name type="scientific">Spartinivicinus marinus</name>
    <dbReference type="NCBI Taxonomy" id="2994442"/>
    <lineage>
        <taxon>Bacteria</taxon>
        <taxon>Pseudomonadati</taxon>
        <taxon>Pseudomonadota</taxon>
        <taxon>Gammaproteobacteria</taxon>
        <taxon>Oceanospirillales</taxon>
        <taxon>Zooshikellaceae</taxon>
        <taxon>Spartinivicinus</taxon>
    </lineage>
</organism>
<dbReference type="InterPro" id="IPR036390">
    <property type="entry name" value="WH_DNA-bd_sf"/>
</dbReference>
<sequence length="320" mass="36725">MKVESLARIDLNLLVSLQVLLEEQSCTRAAERLHLSQSAMSKTLARLRDVFQDPLLVRNAHGMLPTPHAEQLRDPLQIALQHVSKLLDPPSFNPNVSRRHFTLTSIDSAYQLFLPSYFGPLLSKAPNIELDYRPWNAQSAHMLTQGQIELGITVKENVSNVPWKSTVELPTNLHSQPLKDDYMVCLVRRDHPALAKKSRWNLKTYLKSGHVQAYCEGKYKWMLDFILADQGYERIIAAKVPEFQAALTIIQHSDLIFTGPKQFATYAKQHYPLVELPLPLELPTITYLLTWHERFDEDPGHQWLRQMLVEYINPELSVAC</sequence>
<comment type="caution">
    <text evidence="6">The sequence shown here is derived from an EMBL/GenBank/DDBJ whole genome shotgun (WGS) entry which is preliminary data.</text>
</comment>
<evidence type="ECO:0000256" key="2">
    <source>
        <dbReference type="ARBA" id="ARBA00023015"/>
    </source>
</evidence>
<dbReference type="GO" id="GO:0003700">
    <property type="term" value="F:DNA-binding transcription factor activity"/>
    <property type="evidence" value="ECO:0007669"/>
    <property type="project" value="InterPro"/>
</dbReference>
<evidence type="ECO:0000259" key="5">
    <source>
        <dbReference type="PROSITE" id="PS50931"/>
    </source>
</evidence>
<evidence type="ECO:0000313" key="6">
    <source>
        <dbReference type="EMBL" id="NYZ67501.1"/>
    </source>
</evidence>
<name>A0A853IC73_9GAMM</name>
<keyword evidence="2" id="KW-0805">Transcription regulation</keyword>
<dbReference type="GO" id="GO:0003677">
    <property type="term" value="F:DNA binding"/>
    <property type="evidence" value="ECO:0007669"/>
    <property type="project" value="UniProtKB-KW"/>
</dbReference>
<dbReference type="PANTHER" id="PTHR30118:SF7">
    <property type="entry name" value="TRANSCRIPTIONAL REGULATOR LYSR FAMILY"/>
    <property type="match status" value="1"/>
</dbReference>
<dbReference type="InterPro" id="IPR005119">
    <property type="entry name" value="LysR_subst-bd"/>
</dbReference>
<dbReference type="InterPro" id="IPR036388">
    <property type="entry name" value="WH-like_DNA-bd_sf"/>
</dbReference>
<evidence type="ECO:0000256" key="1">
    <source>
        <dbReference type="ARBA" id="ARBA00009437"/>
    </source>
</evidence>
<dbReference type="PRINTS" id="PR00039">
    <property type="entry name" value="HTHLYSR"/>
</dbReference>
<proteinExistence type="inferred from homology"/>